<keyword evidence="3" id="KW-1185">Reference proteome</keyword>
<comment type="caution">
    <text evidence="2">The sequence shown here is derived from an EMBL/GenBank/DDBJ whole genome shotgun (WGS) entry which is preliminary data.</text>
</comment>
<feature type="compositionally biased region" description="Basic and acidic residues" evidence="1">
    <location>
        <begin position="1"/>
        <end position="12"/>
    </location>
</feature>
<dbReference type="EMBL" id="FXEG02000002">
    <property type="protein sequence ID" value="SOX53319.1"/>
    <property type="molecule type" value="Genomic_DNA"/>
</dbReference>
<organism evidence="2 3">
    <name type="scientific">Mycobacterium ahvazicum</name>
    <dbReference type="NCBI Taxonomy" id="1964395"/>
    <lineage>
        <taxon>Bacteria</taxon>
        <taxon>Bacillati</taxon>
        <taxon>Actinomycetota</taxon>
        <taxon>Actinomycetes</taxon>
        <taxon>Mycobacteriales</taxon>
        <taxon>Mycobacteriaceae</taxon>
        <taxon>Mycobacterium</taxon>
        <taxon>Mycobacterium simiae complex</taxon>
    </lineage>
</organism>
<evidence type="ECO:0000256" key="1">
    <source>
        <dbReference type="SAM" id="MobiDB-lite"/>
    </source>
</evidence>
<sequence>MREHERQTKTPKEQTMSNQEGIGILKLECPQSHPVGRILKEAPHQQVVFDPGVQVGPRRFWPDEQDQPQFATRCPQCDRAVGDASTTLQDKHRNLVMSMSETTEVATLPFV</sequence>
<evidence type="ECO:0000313" key="3">
    <source>
        <dbReference type="Proteomes" id="UP000236318"/>
    </source>
</evidence>
<protein>
    <submittedName>
        <fullName evidence="2">Uncharacterized protein</fullName>
    </submittedName>
</protein>
<dbReference type="AlphaFoldDB" id="A0A2K4Y953"/>
<feature type="region of interest" description="Disordered" evidence="1">
    <location>
        <begin position="1"/>
        <end position="21"/>
    </location>
</feature>
<accession>A0A2K4Y953</accession>
<gene>
    <name evidence="2" type="ORF">MAAFP003_1993</name>
</gene>
<proteinExistence type="predicted"/>
<evidence type="ECO:0000313" key="2">
    <source>
        <dbReference type="EMBL" id="SOX53319.1"/>
    </source>
</evidence>
<dbReference type="Proteomes" id="UP000236318">
    <property type="component" value="Unassembled WGS sequence"/>
</dbReference>
<reference evidence="2" key="1">
    <citation type="submission" date="2018-01" db="EMBL/GenBank/DDBJ databases">
        <authorList>
            <consortium name="Urmite Genomes"/>
        </authorList>
    </citation>
    <scope>NUCLEOTIDE SEQUENCE [LARGE SCALE GENOMIC DNA]</scope>
    <source>
        <strain evidence="2">AFP003</strain>
    </source>
</reference>
<name>A0A2K4Y953_9MYCO</name>